<dbReference type="CDD" id="cd00093">
    <property type="entry name" value="HTH_XRE"/>
    <property type="match status" value="1"/>
</dbReference>
<feature type="domain" description="HTH cro/C1-type" evidence="1">
    <location>
        <begin position="30"/>
        <end position="84"/>
    </location>
</feature>
<dbReference type="InterPro" id="IPR015947">
    <property type="entry name" value="PUA-like_sf"/>
</dbReference>
<sequence length="267" mass="30134">MSSMGKLHGKVVEVRASSLDEQSPKIGEALKEIRRLSGLTQAEMAELLNVGQASVSKFEKGRADMQLSTVQKYVEALGGTLQVSAAFDASSSLCLQVREAFDVELDHEDQLVLPIFTEEPFRPHRDIVLSIRPQFSSRIMSGEKTVELRRRFPASAPKGTIAYIYSTSPERAMVGVAEISSVKKLAIEEIWRRYADVAFIERPEFDRYFEGLDEGFALEFSNARPFETPVELTDLRERFGFEPPQSFLYAKRDLRKALKDEHSVVSH</sequence>
<keyword evidence="3" id="KW-1185">Reference proteome</keyword>
<dbReference type="InterPro" id="IPR010982">
    <property type="entry name" value="Lambda_DNA-bd_dom_sf"/>
</dbReference>
<evidence type="ECO:0000313" key="2">
    <source>
        <dbReference type="EMBL" id="QRZ15648.1"/>
    </source>
</evidence>
<name>A0ABX7JQX2_9RHOB</name>
<dbReference type="InterPro" id="IPR001387">
    <property type="entry name" value="Cro/C1-type_HTH"/>
</dbReference>
<dbReference type="Gene3D" id="2.30.130.30">
    <property type="entry name" value="Hypothetical protein"/>
    <property type="match status" value="1"/>
</dbReference>
<proteinExistence type="predicted"/>
<dbReference type="Proteomes" id="UP000663629">
    <property type="component" value="Chromosome 2"/>
</dbReference>
<accession>A0ABX7JQX2</accession>
<protein>
    <submittedName>
        <fullName evidence="2">Helix-turn-helix domain-containing protein</fullName>
    </submittedName>
</protein>
<evidence type="ECO:0000259" key="1">
    <source>
        <dbReference type="PROSITE" id="PS50943"/>
    </source>
</evidence>
<dbReference type="Pfam" id="PF01381">
    <property type="entry name" value="HTH_3"/>
    <property type="match status" value="1"/>
</dbReference>
<reference evidence="2 3" key="1">
    <citation type="submission" date="2021-02" db="EMBL/GenBank/DDBJ databases">
        <title>Paracoccus methylovroum sp.nov., a new methanol and methylamine utilizing methylotrophic denitrifer.</title>
        <authorList>
            <person name="Timsy T."/>
            <person name="Behrendt U."/>
            <person name="Ulrich A."/>
            <person name="Spanner T."/>
            <person name="Foesel B.U."/>
            <person name="Horn M.A."/>
            <person name="Kolb S."/>
        </authorList>
    </citation>
    <scope>NUCLEOTIDE SEQUENCE [LARGE SCALE GENOMIC DNA]</scope>
    <source>
        <strain evidence="2 3">H4-D09</strain>
    </source>
</reference>
<dbReference type="PROSITE" id="PS50943">
    <property type="entry name" value="HTH_CROC1"/>
    <property type="match status" value="1"/>
</dbReference>
<dbReference type="Gene3D" id="1.10.260.40">
    <property type="entry name" value="lambda repressor-like DNA-binding domains"/>
    <property type="match status" value="1"/>
</dbReference>
<evidence type="ECO:0000313" key="3">
    <source>
        <dbReference type="Proteomes" id="UP000663629"/>
    </source>
</evidence>
<dbReference type="SUPFAM" id="SSF88697">
    <property type="entry name" value="PUA domain-like"/>
    <property type="match status" value="1"/>
</dbReference>
<organism evidence="2 3">
    <name type="scientific">Paracoccus methylovorus</name>
    <dbReference type="NCBI Taxonomy" id="2812658"/>
    <lineage>
        <taxon>Bacteria</taxon>
        <taxon>Pseudomonadati</taxon>
        <taxon>Pseudomonadota</taxon>
        <taxon>Alphaproteobacteria</taxon>
        <taxon>Rhodobacterales</taxon>
        <taxon>Paracoccaceae</taxon>
        <taxon>Paracoccus</taxon>
    </lineage>
</organism>
<gene>
    <name evidence="2" type="ORF">JWJ88_15095</name>
</gene>
<dbReference type="SUPFAM" id="SSF47413">
    <property type="entry name" value="lambda repressor-like DNA-binding domains"/>
    <property type="match status" value="1"/>
</dbReference>
<dbReference type="Pfam" id="PF04266">
    <property type="entry name" value="ASCH"/>
    <property type="match status" value="1"/>
</dbReference>
<dbReference type="InterPro" id="IPR007374">
    <property type="entry name" value="ASCH_domain"/>
</dbReference>
<dbReference type="SMART" id="SM00530">
    <property type="entry name" value="HTH_XRE"/>
    <property type="match status" value="1"/>
</dbReference>
<dbReference type="EMBL" id="CP070371">
    <property type="protein sequence ID" value="QRZ15648.1"/>
    <property type="molecule type" value="Genomic_DNA"/>
</dbReference>